<gene>
    <name evidence="3" type="ORF">FHT02_000408</name>
</gene>
<dbReference type="NCBIfam" id="TIGR02281">
    <property type="entry name" value="clan_AA_DTGA"/>
    <property type="match status" value="1"/>
</dbReference>
<evidence type="ECO:0000256" key="2">
    <source>
        <dbReference type="SAM" id="Phobius"/>
    </source>
</evidence>
<evidence type="ECO:0000313" key="4">
    <source>
        <dbReference type="Proteomes" id="UP000527143"/>
    </source>
</evidence>
<comment type="caution">
    <text evidence="3">The sequence shown here is derived from an EMBL/GenBank/DDBJ whole genome shotgun (WGS) entry which is preliminary data.</text>
</comment>
<protein>
    <submittedName>
        <fullName evidence="3">Aspartyl protease family protein</fullName>
    </submittedName>
</protein>
<dbReference type="Proteomes" id="UP000527143">
    <property type="component" value="Unassembled WGS sequence"/>
</dbReference>
<keyword evidence="2" id="KW-0812">Transmembrane</keyword>
<dbReference type="GO" id="GO:0006508">
    <property type="term" value="P:proteolysis"/>
    <property type="evidence" value="ECO:0007669"/>
    <property type="project" value="UniProtKB-KW"/>
</dbReference>
<dbReference type="RefSeq" id="WP_184083701.1">
    <property type="nucleotide sequence ID" value="NZ_JACIJF010000001.1"/>
</dbReference>
<dbReference type="GO" id="GO:0004190">
    <property type="term" value="F:aspartic-type endopeptidase activity"/>
    <property type="evidence" value="ECO:0007669"/>
    <property type="project" value="InterPro"/>
</dbReference>
<dbReference type="Gene3D" id="2.40.70.10">
    <property type="entry name" value="Acid Proteases"/>
    <property type="match status" value="1"/>
</dbReference>
<evidence type="ECO:0000256" key="1">
    <source>
        <dbReference type="SAM" id="MobiDB-lite"/>
    </source>
</evidence>
<dbReference type="EMBL" id="JACIJF010000001">
    <property type="protein sequence ID" value="MBB5709202.1"/>
    <property type="molecule type" value="Genomic_DNA"/>
</dbReference>
<feature type="transmembrane region" description="Helical" evidence="2">
    <location>
        <begin position="6"/>
        <end position="25"/>
    </location>
</feature>
<dbReference type="InterPro" id="IPR034122">
    <property type="entry name" value="Retropepsin-like_bacterial"/>
</dbReference>
<dbReference type="InterPro" id="IPR001969">
    <property type="entry name" value="Aspartic_peptidase_AS"/>
</dbReference>
<keyword evidence="3" id="KW-0378">Hydrolase</keyword>
<dbReference type="PROSITE" id="PS00141">
    <property type="entry name" value="ASP_PROTEASE"/>
    <property type="match status" value="1"/>
</dbReference>
<keyword evidence="2" id="KW-0472">Membrane</keyword>
<evidence type="ECO:0000313" key="3">
    <source>
        <dbReference type="EMBL" id="MBB5709202.1"/>
    </source>
</evidence>
<keyword evidence="2" id="KW-1133">Transmembrane helix</keyword>
<dbReference type="CDD" id="cd05483">
    <property type="entry name" value="retropepsin_like_bacteria"/>
    <property type="match status" value="1"/>
</dbReference>
<dbReference type="AlphaFoldDB" id="A0A840YNR1"/>
<dbReference type="InterPro" id="IPR021109">
    <property type="entry name" value="Peptidase_aspartic_dom_sf"/>
</dbReference>
<name>A0A840YNR1_9SPHN</name>
<proteinExistence type="predicted"/>
<dbReference type="Pfam" id="PF13975">
    <property type="entry name" value="gag-asp_proteas"/>
    <property type="match status" value="1"/>
</dbReference>
<dbReference type="InterPro" id="IPR011969">
    <property type="entry name" value="Clan_AA_Asp_peptidase_C"/>
</dbReference>
<accession>A0A840YNR1</accession>
<feature type="region of interest" description="Disordered" evidence="1">
    <location>
        <begin position="196"/>
        <end position="217"/>
    </location>
</feature>
<keyword evidence="4" id="KW-1185">Reference proteome</keyword>
<keyword evidence="3" id="KW-0645">Protease</keyword>
<sequence length="217" mass="23523">MNGFDNINALWLIGGLVLVLSALSARRLSFGFILRSLLSWALIILIAILAVANRNELAALWSQATERLGIQDQQVDGQIVRIRMGTDGHFWARVTINGIQRRMLIDSGATITAVSAETAQAADISVSAGIPVMIETANGTVAAQRGRIKRLSIGPLEAQDLGVVISESFGNLDVLGMNFLSRLHSWRVENNTLILEPTRGAPDHGKTERVPAPQRQP</sequence>
<feature type="transmembrane region" description="Helical" evidence="2">
    <location>
        <begin position="32"/>
        <end position="52"/>
    </location>
</feature>
<dbReference type="SUPFAM" id="SSF50630">
    <property type="entry name" value="Acid proteases"/>
    <property type="match status" value="1"/>
</dbReference>
<reference evidence="3 4" key="1">
    <citation type="submission" date="2020-08" db="EMBL/GenBank/DDBJ databases">
        <title>Genomic Encyclopedia of Type Strains, Phase IV (KMG-IV): sequencing the most valuable type-strain genomes for metagenomic binning, comparative biology and taxonomic classification.</title>
        <authorList>
            <person name="Goeker M."/>
        </authorList>
    </citation>
    <scope>NUCLEOTIDE SEQUENCE [LARGE SCALE GENOMIC DNA]</scope>
    <source>
        <strain evidence="3 4">DSM 26736</strain>
    </source>
</reference>
<organism evidence="3 4">
    <name type="scientific">Sphingomonas xinjiangensis</name>
    <dbReference type="NCBI Taxonomy" id="643568"/>
    <lineage>
        <taxon>Bacteria</taxon>
        <taxon>Pseudomonadati</taxon>
        <taxon>Pseudomonadota</taxon>
        <taxon>Alphaproteobacteria</taxon>
        <taxon>Sphingomonadales</taxon>
        <taxon>Sphingomonadaceae</taxon>
        <taxon>Sphingomonas</taxon>
    </lineage>
</organism>